<dbReference type="PANTHER" id="PTHR43805:SF1">
    <property type="entry name" value="GP-PDE DOMAIN-CONTAINING PROTEIN"/>
    <property type="match status" value="1"/>
</dbReference>
<keyword evidence="4" id="KW-1185">Reference proteome</keyword>
<evidence type="ECO:0000256" key="1">
    <source>
        <dbReference type="SAM" id="MobiDB-lite"/>
    </source>
</evidence>
<dbReference type="GO" id="GO:0006629">
    <property type="term" value="P:lipid metabolic process"/>
    <property type="evidence" value="ECO:0007669"/>
    <property type="project" value="InterPro"/>
</dbReference>
<protein>
    <submittedName>
        <fullName evidence="3">Glycerophosphodiester phosphodiesterase</fullName>
    </submittedName>
</protein>
<feature type="region of interest" description="Disordered" evidence="1">
    <location>
        <begin position="1"/>
        <end position="35"/>
    </location>
</feature>
<evidence type="ECO:0000259" key="2">
    <source>
        <dbReference type="PROSITE" id="PS51704"/>
    </source>
</evidence>
<comment type="caution">
    <text evidence="3">The sequence shown here is derived from an EMBL/GenBank/DDBJ whole genome shotgun (WGS) entry which is preliminary data.</text>
</comment>
<dbReference type="PANTHER" id="PTHR43805">
    <property type="entry name" value="GLYCEROPHOSPHORYL DIESTER PHOSPHODIESTERASE"/>
    <property type="match status" value="1"/>
</dbReference>
<dbReference type="OrthoDB" id="5241788at2"/>
<dbReference type="SUPFAM" id="SSF51695">
    <property type="entry name" value="PLC-like phosphodiesterases"/>
    <property type="match status" value="1"/>
</dbReference>
<dbReference type="Pfam" id="PF03009">
    <property type="entry name" value="GDPD"/>
    <property type="match status" value="1"/>
</dbReference>
<evidence type="ECO:0000313" key="4">
    <source>
        <dbReference type="Proteomes" id="UP000248039"/>
    </source>
</evidence>
<dbReference type="Gene3D" id="3.20.20.190">
    <property type="entry name" value="Phosphatidylinositol (PI) phosphodiesterase"/>
    <property type="match status" value="1"/>
</dbReference>
<dbReference type="AlphaFoldDB" id="A0A2V4N2S0"/>
<dbReference type="GO" id="GO:0008081">
    <property type="term" value="F:phosphoric diester hydrolase activity"/>
    <property type="evidence" value="ECO:0007669"/>
    <property type="project" value="InterPro"/>
</dbReference>
<reference evidence="3 4" key="1">
    <citation type="submission" date="2018-03" db="EMBL/GenBank/DDBJ databases">
        <title>Bioinformatic expansion and discovery of thiopeptide antibiotics.</title>
        <authorList>
            <person name="Schwalen C.J."/>
            <person name="Hudson G.A."/>
            <person name="Mitchell D.A."/>
        </authorList>
    </citation>
    <scope>NUCLEOTIDE SEQUENCE [LARGE SCALE GENOMIC DNA]</scope>
    <source>
        <strain evidence="3 4">ATCC 21389</strain>
    </source>
</reference>
<feature type="domain" description="GP-PDE" evidence="2">
    <location>
        <begin position="36"/>
        <end position="273"/>
    </location>
</feature>
<dbReference type="InterPro" id="IPR030395">
    <property type="entry name" value="GP_PDE_dom"/>
</dbReference>
<gene>
    <name evidence="3" type="ORF">C7C46_26520</name>
</gene>
<sequence length="293" mass="31354">MLSQTQDPEGCGRPRPAAPRTAPEPSMHPFLDHPGPLAFAHRGGDLGHPENSLAAFAAAVDLGYRYLETDVHATADGVLLAFHDTRLDRVTDHTGAVAELPWRTVGEARIGGTEPIPLLEDLLGSFPEARFNIDVKAAPAVEPLVAAVRRTGAWDRVCVGGFSDSRLAAVRAAAGPRLATSLGPREVARLRLRSLAGPLLPGRGAPWSGVCAQVPERHRGVRVVDRAFVRAAHRLGLQVHVWTVDEPTRIRSLLDLGVDGIMADRIDVLRDVLTERGCWTDSSTGSSTVQGPS</sequence>
<dbReference type="EMBL" id="PYBW01000109">
    <property type="protein sequence ID" value="PYC71905.1"/>
    <property type="molecule type" value="Genomic_DNA"/>
</dbReference>
<dbReference type="Proteomes" id="UP000248039">
    <property type="component" value="Unassembled WGS sequence"/>
</dbReference>
<dbReference type="InterPro" id="IPR017946">
    <property type="entry name" value="PLC-like_Pdiesterase_TIM-brl"/>
</dbReference>
<dbReference type="PROSITE" id="PS51704">
    <property type="entry name" value="GP_PDE"/>
    <property type="match status" value="1"/>
</dbReference>
<dbReference type="CDD" id="cd08561">
    <property type="entry name" value="GDPD_cytoplasmic_ScUgpQ2_like"/>
    <property type="match status" value="1"/>
</dbReference>
<organism evidence="3 4">
    <name type="scientific">Streptomyces tateyamensis</name>
    <dbReference type="NCBI Taxonomy" id="565073"/>
    <lineage>
        <taxon>Bacteria</taxon>
        <taxon>Bacillati</taxon>
        <taxon>Actinomycetota</taxon>
        <taxon>Actinomycetes</taxon>
        <taxon>Kitasatosporales</taxon>
        <taxon>Streptomycetaceae</taxon>
        <taxon>Streptomyces</taxon>
    </lineage>
</organism>
<accession>A0A2V4N2S0</accession>
<feature type="compositionally biased region" description="Low complexity" evidence="1">
    <location>
        <begin position="13"/>
        <end position="25"/>
    </location>
</feature>
<proteinExistence type="predicted"/>
<name>A0A2V4N2S0_9ACTN</name>
<evidence type="ECO:0000313" key="3">
    <source>
        <dbReference type="EMBL" id="PYC71905.1"/>
    </source>
</evidence>